<dbReference type="OrthoDB" id="3563866at2759"/>
<reference evidence="2 3" key="1">
    <citation type="journal article" date="2018" name="PLoS Genet.">
        <title>Repeat elements organise 3D genome structure and mediate transcription in the filamentous fungus Epichloe festucae.</title>
        <authorList>
            <person name="Winter D.J."/>
            <person name="Ganley A.R.D."/>
            <person name="Young C.A."/>
            <person name="Liachko I."/>
            <person name="Schardl C.L."/>
            <person name="Dupont P.Y."/>
            <person name="Berry D."/>
            <person name="Ram A."/>
            <person name="Scott B."/>
            <person name="Cox M.P."/>
        </authorList>
    </citation>
    <scope>NUCLEOTIDE SEQUENCE [LARGE SCALE GENOMIC DNA]</scope>
    <source>
        <strain evidence="2 3">Fl1</strain>
    </source>
</reference>
<accession>A0A7S9KSX3</accession>
<evidence type="ECO:0000313" key="3">
    <source>
        <dbReference type="Proteomes" id="UP000594364"/>
    </source>
</evidence>
<evidence type="ECO:0000256" key="1">
    <source>
        <dbReference type="SAM" id="MobiDB-lite"/>
    </source>
</evidence>
<feature type="region of interest" description="Disordered" evidence="1">
    <location>
        <begin position="1"/>
        <end position="32"/>
    </location>
</feature>
<evidence type="ECO:0000313" key="2">
    <source>
        <dbReference type="EMBL" id="QPH01425.1"/>
    </source>
</evidence>
<keyword evidence="3" id="KW-1185">Reference proteome</keyword>
<dbReference type="EMBL" id="CP031387">
    <property type="protein sequence ID" value="QPH01425.1"/>
    <property type="molecule type" value="Genomic_DNA"/>
</dbReference>
<feature type="compositionally biased region" description="Low complexity" evidence="1">
    <location>
        <begin position="1"/>
        <end position="23"/>
    </location>
</feature>
<proteinExistence type="predicted"/>
<name>A0A7S9KSX3_EPIFF</name>
<organism evidence="2 3">
    <name type="scientific">Epichloe festucae (strain Fl1)</name>
    <dbReference type="NCBI Taxonomy" id="877507"/>
    <lineage>
        <taxon>Eukaryota</taxon>
        <taxon>Fungi</taxon>
        <taxon>Dikarya</taxon>
        <taxon>Ascomycota</taxon>
        <taxon>Pezizomycotina</taxon>
        <taxon>Sordariomycetes</taxon>
        <taxon>Hypocreomycetidae</taxon>
        <taxon>Hypocreales</taxon>
        <taxon>Clavicipitaceae</taxon>
        <taxon>Epichloe</taxon>
    </lineage>
</organism>
<protein>
    <submittedName>
        <fullName evidence="2">Uncharacterized protein</fullName>
    </submittedName>
</protein>
<dbReference type="AlphaFoldDB" id="A0A7S9KSX3"/>
<dbReference type="Proteomes" id="UP000594364">
    <property type="component" value="Chromosome 3"/>
</dbReference>
<sequence>MSSNDTTPTESSSGSPSLQSTPPVLEYGFPKPQGDIDIEEALQRKPLRWTFQGQVQANKSRPLAAAPEDVRKMDLERAKQDLLRMQGAIGNDAKSGSKRTPN</sequence>
<gene>
    <name evidence="2" type="ORF">C2857_005625</name>
</gene>